<dbReference type="GO" id="GO:0004177">
    <property type="term" value="F:aminopeptidase activity"/>
    <property type="evidence" value="ECO:0007669"/>
    <property type="project" value="UniProtKB-KW"/>
</dbReference>
<feature type="non-terminal residue" evidence="2">
    <location>
        <position position="349"/>
    </location>
</feature>
<keyword evidence="2" id="KW-0378">Hydrolase</keyword>
<protein>
    <submittedName>
        <fullName evidence="2">Creatinase/aminopeptidase</fullName>
    </submittedName>
</protein>
<evidence type="ECO:0000313" key="2">
    <source>
        <dbReference type="EMBL" id="ORX44792.1"/>
    </source>
</evidence>
<dbReference type="Pfam" id="PF00557">
    <property type="entry name" value="Peptidase_M24"/>
    <property type="match status" value="1"/>
</dbReference>
<dbReference type="InterPro" id="IPR036005">
    <property type="entry name" value="Creatinase/aminopeptidase-like"/>
</dbReference>
<dbReference type="OrthoDB" id="9995434at2759"/>
<dbReference type="InterPro" id="IPR050659">
    <property type="entry name" value="Peptidase_M24B"/>
</dbReference>
<dbReference type="Proteomes" id="UP000242146">
    <property type="component" value="Unassembled WGS sequence"/>
</dbReference>
<keyword evidence="3" id="KW-1185">Reference proteome</keyword>
<feature type="domain" description="Peptidase M24" evidence="1">
    <location>
        <begin position="206"/>
        <end position="349"/>
    </location>
</feature>
<comment type="caution">
    <text evidence="2">The sequence shown here is derived from an EMBL/GenBank/DDBJ whole genome shotgun (WGS) entry which is preliminary data.</text>
</comment>
<dbReference type="SUPFAM" id="SSF55920">
    <property type="entry name" value="Creatinase/aminopeptidase"/>
    <property type="match status" value="1"/>
</dbReference>
<dbReference type="EMBL" id="MCGT01000046">
    <property type="protein sequence ID" value="ORX44792.1"/>
    <property type="molecule type" value="Genomic_DNA"/>
</dbReference>
<sequence>MLLQNDPKDVSQNWNKDMHAIRTYSQHCADNIHMVAPQDFVKRHENLARTLQNDDDAFAYVMEPSATMLYFANIGWSRTERPFVIIYSLDDTSATGVAMTIVTPMFEATRAQEQLIKAKLPSDVPVEVVTWIEHESPYETILSVLESKQRRAGQSKTKVYVEATTRLFVAKGISDAIPASSSLATAVASQAIQQLRMVKTPVEVDLMRCAARVTHFAVQKVHPYVKPGLKESEVAAMMTEALAHGGLEETWVVALVDENAALPHGNPAHENVVQPGSLILIDTGGSFYGYQSDLTRTFFAAGDADHTIKTNQTLLDAWQSVKNAQQAVIDTMKKGNSCAQVDLTARHII</sequence>
<evidence type="ECO:0000313" key="3">
    <source>
        <dbReference type="Proteomes" id="UP000242146"/>
    </source>
</evidence>
<evidence type="ECO:0000259" key="1">
    <source>
        <dbReference type="Pfam" id="PF00557"/>
    </source>
</evidence>
<name>A0A1X2G4P7_9FUNG</name>
<organism evidence="2 3">
    <name type="scientific">Hesseltinella vesiculosa</name>
    <dbReference type="NCBI Taxonomy" id="101127"/>
    <lineage>
        <taxon>Eukaryota</taxon>
        <taxon>Fungi</taxon>
        <taxon>Fungi incertae sedis</taxon>
        <taxon>Mucoromycota</taxon>
        <taxon>Mucoromycotina</taxon>
        <taxon>Mucoromycetes</taxon>
        <taxon>Mucorales</taxon>
        <taxon>Cunninghamellaceae</taxon>
        <taxon>Hesseltinella</taxon>
    </lineage>
</organism>
<dbReference type="Gene3D" id="3.90.230.10">
    <property type="entry name" value="Creatinase/methionine aminopeptidase superfamily"/>
    <property type="match status" value="1"/>
</dbReference>
<keyword evidence="2" id="KW-0645">Protease</keyword>
<dbReference type="STRING" id="101127.A0A1X2G4P7"/>
<proteinExistence type="predicted"/>
<dbReference type="InterPro" id="IPR000994">
    <property type="entry name" value="Pept_M24"/>
</dbReference>
<dbReference type="PANTHER" id="PTHR46112">
    <property type="entry name" value="AMINOPEPTIDASE"/>
    <property type="match status" value="1"/>
</dbReference>
<dbReference type="AlphaFoldDB" id="A0A1X2G4P7"/>
<keyword evidence="2" id="KW-0031">Aminopeptidase</keyword>
<accession>A0A1X2G4P7</accession>
<dbReference type="InterPro" id="IPR029149">
    <property type="entry name" value="Creatin/AminoP/Spt16_N"/>
</dbReference>
<dbReference type="PANTHER" id="PTHR46112:SF2">
    <property type="entry name" value="XAA-PRO AMINOPEPTIDASE P-RELATED"/>
    <property type="match status" value="1"/>
</dbReference>
<reference evidence="2 3" key="1">
    <citation type="submission" date="2016-07" db="EMBL/GenBank/DDBJ databases">
        <title>Pervasive Adenine N6-methylation of Active Genes in Fungi.</title>
        <authorList>
            <consortium name="DOE Joint Genome Institute"/>
            <person name="Mondo S.J."/>
            <person name="Dannebaum R.O."/>
            <person name="Kuo R.C."/>
            <person name="Labutti K."/>
            <person name="Haridas S."/>
            <person name="Kuo A."/>
            <person name="Salamov A."/>
            <person name="Ahrendt S.R."/>
            <person name="Lipzen A."/>
            <person name="Sullivan W."/>
            <person name="Andreopoulos W.B."/>
            <person name="Clum A."/>
            <person name="Lindquist E."/>
            <person name="Daum C."/>
            <person name="Ramamoorthy G.K."/>
            <person name="Gryganskyi A."/>
            <person name="Culley D."/>
            <person name="Magnuson J.K."/>
            <person name="James T.Y."/>
            <person name="O'Malley M.A."/>
            <person name="Stajich J.E."/>
            <person name="Spatafora J.W."/>
            <person name="Visel A."/>
            <person name="Grigoriev I.V."/>
        </authorList>
    </citation>
    <scope>NUCLEOTIDE SEQUENCE [LARGE SCALE GENOMIC DNA]</scope>
    <source>
        <strain evidence="2 3">NRRL 3301</strain>
    </source>
</reference>
<gene>
    <name evidence="2" type="ORF">DM01DRAFT_1340308</name>
</gene>
<dbReference type="Gene3D" id="3.40.350.10">
    <property type="entry name" value="Creatinase/prolidase N-terminal domain"/>
    <property type="match status" value="1"/>
</dbReference>